<dbReference type="Proteomes" id="UP000317835">
    <property type="component" value="Chromosome"/>
</dbReference>
<gene>
    <name evidence="2" type="ORF">ElP_68160</name>
</gene>
<dbReference type="RefSeq" id="WP_197446565.1">
    <property type="nucleotide sequence ID" value="NZ_CP036426.1"/>
</dbReference>
<dbReference type="Gene3D" id="1.25.10.10">
    <property type="entry name" value="Leucine-rich Repeat Variant"/>
    <property type="match status" value="2"/>
</dbReference>
<proteinExistence type="predicted"/>
<dbReference type="InterPro" id="IPR011989">
    <property type="entry name" value="ARM-like"/>
</dbReference>
<dbReference type="SUPFAM" id="SSF48371">
    <property type="entry name" value="ARM repeat"/>
    <property type="match status" value="1"/>
</dbReference>
<dbReference type="AlphaFoldDB" id="A0A518HDC1"/>
<keyword evidence="3" id="KW-1185">Reference proteome</keyword>
<dbReference type="KEGG" id="tpla:ElP_68160"/>
<name>A0A518HDC1_9BACT</name>
<keyword evidence="1" id="KW-1133">Transmembrane helix</keyword>
<evidence type="ECO:0000313" key="3">
    <source>
        <dbReference type="Proteomes" id="UP000317835"/>
    </source>
</evidence>
<accession>A0A518HDC1</accession>
<evidence type="ECO:0000256" key="1">
    <source>
        <dbReference type="SAM" id="Phobius"/>
    </source>
</evidence>
<dbReference type="EMBL" id="CP036426">
    <property type="protein sequence ID" value="QDV38857.1"/>
    <property type="molecule type" value="Genomic_DNA"/>
</dbReference>
<protein>
    <submittedName>
        <fullName evidence="2">HEAT repeat protein</fullName>
    </submittedName>
</protein>
<keyword evidence="1" id="KW-0812">Transmembrane</keyword>
<evidence type="ECO:0000313" key="2">
    <source>
        <dbReference type="EMBL" id="QDV38857.1"/>
    </source>
</evidence>
<dbReference type="InterPro" id="IPR016024">
    <property type="entry name" value="ARM-type_fold"/>
</dbReference>
<reference evidence="2 3" key="1">
    <citation type="submission" date="2019-02" db="EMBL/GenBank/DDBJ databases">
        <title>Deep-cultivation of Planctomycetes and their phenomic and genomic characterization uncovers novel biology.</title>
        <authorList>
            <person name="Wiegand S."/>
            <person name="Jogler M."/>
            <person name="Boedeker C."/>
            <person name="Pinto D."/>
            <person name="Vollmers J."/>
            <person name="Rivas-Marin E."/>
            <person name="Kohn T."/>
            <person name="Peeters S.H."/>
            <person name="Heuer A."/>
            <person name="Rast P."/>
            <person name="Oberbeckmann S."/>
            <person name="Bunk B."/>
            <person name="Jeske O."/>
            <person name="Meyerdierks A."/>
            <person name="Storesund J.E."/>
            <person name="Kallscheuer N."/>
            <person name="Luecker S."/>
            <person name="Lage O.M."/>
            <person name="Pohl T."/>
            <person name="Merkel B.J."/>
            <person name="Hornburger P."/>
            <person name="Mueller R.-W."/>
            <person name="Bruemmer F."/>
            <person name="Labrenz M."/>
            <person name="Spormann A.M."/>
            <person name="Op den Camp H."/>
            <person name="Overmann J."/>
            <person name="Amann R."/>
            <person name="Jetten M.S.M."/>
            <person name="Mascher T."/>
            <person name="Medema M.H."/>
            <person name="Devos D.P."/>
            <person name="Kaster A.-K."/>
            <person name="Ovreas L."/>
            <person name="Rohde M."/>
            <person name="Galperin M.Y."/>
            <person name="Jogler C."/>
        </authorList>
    </citation>
    <scope>NUCLEOTIDE SEQUENCE [LARGE SCALE GENOMIC DNA]</scope>
    <source>
        <strain evidence="2 3">ElP</strain>
    </source>
</reference>
<feature type="transmembrane region" description="Helical" evidence="1">
    <location>
        <begin position="21"/>
        <end position="40"/>
    </location>
</feature>
<dbReference type="Pfam" id="PF13646">
    <property type="entry name" value="HEAT_2"/>
    <property type="match status" value="1"/>
</dbReference>
<organism evidence="2 3">
    <name type="scientific">Tautonia plasticadhaerens</name>
    <dbReference type="NCBI Taxonomy" id="2527974"/>
    <lineage>
        <taxon>Bacteria</taxon>
        <taxon>Pseudomonadati</taxon>
        <taxon>Planctomycetota</taxon>
        <taxon>Planctomycetia</taxon>
        <taxon>Isosphaerales</taxon>
        <taxon>Isosphaeraceae</taxon>
        <taxon>Tautonia</taxon>
    </lineage>
</organism>
<keyword evidence="1" id="KW-0472">Membrane</keyword>
<sequence length="419" mass="44777">MPNPTEAPTAPRRSPRLSVRGLMLLVAGLGLAMALLQFWAANRNSDRATLSHQMGVLADRESGARARLGAIDGMSSARGRQARRALRLLASTLEDPDPIIRASAARMIGRLGSQVISDAGPTGSETVRPAALALLDRVGDPDGGASAEAIHALMLLNRSGPEGGPVAPEEVAGDLRELLEHDRSLDPSRAEARLAAMAALCVLEPIRGEGPPWLLRALDDPDPAVRRAAIEAALQPRPSGPPSDDPLPDAPSWLLRALDDQEAEVRMAAVWRCSTWVGTPAYRLEPAWGNPDEVADALLRGMGACRGEELAYRVVHLAANRPGGADAFASEIIRGFEARLEGDPRDWQADLSALEALGPAARPALPMLVRASRIARDADEPWLRDWLRMRLAEVASAIDFNSEETAVLYSEEAAVLLGN</sequence>